<dbReference type="PaxDb" id="522772-Dacet_2358"/>
<evidence type="ECO:0000256" key="3">
    <source>
        <dbReference type="ARBA" id="ARBA00022723"/>
    </source>
</evidence>
<dbReference type="Pfam" id="PF05681">
    <property type="entry name" value="Fumerase"/>
    <property type="match status" value="1"/>
</dbReference>
<dbReference type="eggNOG" id="COG1951">
    <property type="taxonomic scope" value="Bacteria"/>
</dbReference>
<keyword evidence="9" id="KW-1185">Reference proteome</keyword>
<sequence length="288" mass="31550">MELKDAMLELIRRATTDLSPDVENAIQQAYDREDEGTPAKSVFGTIRENIALAREASTPICQDTGSVIIYIDFPVGEPETKYKEAAEWAAAEATKLQYLRPNAVDPITGKNSGNNVGTNAPYLHFHQWDKDETRVRLMLKGGGSENVGAQYKLPDSVLHAGRDLKGVKKVVIDAVQKAQGQGCAPGVVGIGIGGDRVTSYALSKEQFFRKLGEKSTNPDLAKLEEELYEDLNKLGIGPMGFGGKTTCLGVFAGVQHRHPATFYVAISYTCWAYRRKQMTIKGSEVTYD</sequence>
<dbReference type="InterPro" id="IPR004646">
    <property type="entry name" value="Fe-S_hydro-lyase_TtdA-typ_cat"/>
</dbReference>
<evidence type="ECO:0000256" key="5">
    <source>
        <dbReference type="ARBA" id="ARBA00023014"/>
    </source>
</evidence>
<keyword evidence="3" id="KW-0479">Metal-binding</keyword>
<dbReference type="InParanoid" id="D4H3L8"/>
<keyword evidence="4" id="KW-0408">Iron</keyword>
<reference evidence="8 9" key="1">
    <citation type="journal article" date="2010" name="Stand. Genomic Sci.">
        <title>Complete genome sequence of Denitrovibrio acetiphilus type strain (N2460).</title>
        <authorList>
            <person name="Kiss H."/>
            <person name="Lang E."/>
            <person name="Lapidus A."/>
            <person name="Copeland A."/>
            <person name="Nolan M."/>
            <person name="Glavina Del Rio T."/>
            <person name="Chen F."/>
            <person name="Lucas S."/>
            <person name="Tice H."/>
            <person name="Cheng J.F."/>
            <person name="Han C."/>
            <person name="Goodwin L."/>
            <person name="Pitluck S."/>
            <person name="Liolios K."/>
            <person name="Pati A."/>
            <person name="Ivanova N."/>
            <person name="Mavromatis K."/>
            <person name="Chen A."/>
            <person name="Palaniappan K."/>
            <person name="Land M."/>
            <person name="Hauser L."/>
            <person name="Chang Y.J."/>
            <person name="Jeffries C.D."/>
            <person name="Detter J.C."/>
            <person name="Brettin T."/>
            <person name="Spring S."/>
            <person name="Rohde M."/>
            <person name="Goker M."/>
            <person name="Woyke T."/>
            <person name="Bristow J."/>
            <person name="Eisen J.A."/>
            <person name="Markowitz V."/>
            <person name="Hugenholtz P."/>
            <person name="Kyrpides N.C."/>
            <person name="Klenk H.P."/>
        </authorList>
    </citation>
    <scope>NUCLEOTIDE SEQUENCE [LARGE SCALE GENOMIC DNA]</scope>
    <source>
        <strain evidence="9">DSM 12809 / NBRC 114555 / N2460</strain>
    </source>
</reference>
<evidence type="ECO:0000313" key="9">
    <source>
        <dbReference type="Proteomes" id="UP000002012"/>
    </source>
</evidence>
<accession>D4H3L8</accession>
<gene>
    <name evidence="8" type="ordered locus">Dacet_2358</name>
</gene>
<dbReference type="PANTHER" id="PTHR43351">
    <property type="entry name" value="L(+)-TARTRATE DEHYDRATASE SUBUNIT BETA"/>
    <property type="match status" value="1"/>
</dbReference>
<evidence type="ECO:0000256" key="6">
    <source>
        <dbReference type="ARBA" id="ARBA00023239"/>
    </source>
</evidence>
<dbReference type="KEGG" id="dap:Dacet_2358"/>
<dbReference type="EMBL" id="CP001968">
    <property type="protein sequence ID" value="ADD69120.1"/>
    <property type="molecule type" value="Genomic_DNA"/>
</dbReference>
<dbReference type="GO" id="GO:0046872">
    <property type="term" value="F:metal ion binding"/>
    <property type="evidence" value="ECO:0007669"/>
    <property type="project" value="UniProtKB-KW"/>
</dbReference>
<feature type="domain" description="Fe-S hydro-lyase tartrate dehydratase alpha-type catalytic" evidence="7">
    <location>
        <begin position="5"/>
        <end position="278"/>
    </location>
</feature>
<evidence type="ECO:0000259" key="7">
    <source>
        <dbReference type="Pfam" id="PF05681"/>
    </source>
</evidence>
<evidence type="ECO:0000313" key="8">
    <source>
        <dbReference type="EMBL" id="ADD69120.1"/>
    </source>
</evidence>
<keyword evidence="6 8" id="KW-0456">Lyase</keyword>
<dbReference type="FunCoup" id="D4H3L8">
    <property type="interactions" value="58"/>
</dbReference>
<evidence type="ECO:0000256" key="4">
    <source>
        <dbReference type="ARBA" id="ARBA00023004"/>
    </source>
</evidence>
<name>D4H3L8_DENA2</name>
<keyword evidence="5" id="KW-0411">Iron-sulfur</keyword>
<dbReference type="NCBIfam" id="TIGR00722">
    <property type="entry name" value="ttdA_fumA_fumB"/>
    <property type="match status" value="1"/>
</dbReference>
<keyword evidence="2" id="KW-0004">4Fe-4S</keyword>
<organism evidence="8 9">
    <name type="scientific">Denitrovibrio acetiphilus (strain DSM 12809 / NBRC 114555 / N2460)</name>
    <dbReference type="NCBI Taxonomy" id="522772"/>
    <lineage>
        <taxon>Bacteria</taxon>
        <taxon>Pseudomonadati</taxon>
        <taxon>Deferribacterota</taxon>
        <taxon>Deferribacteres</taxon>
        <taxon>Deferribacterales</taxon>
        <taxon>Geovibrionaceae</taxon>
        <taxon>Denitrovibrio</taxon>
    </lineage>
</organism>
<dbReference type="GO" id="GO:0051539">
    <property type="term" value="F:4 iron, 4 sulfur cluster binding"/>
    <property type="evidence" value="ECO:0007669"/>
    <property type="project" value="UniProtKB-KW"/>
</dbReference>
<proteinExistence type="inferred from homology"/>
<evidence type="ECO:0000256" key="1">
    <source>
        <dbReference type="ARBA" id="ARBA00008876"/>
    </source>
</evidence>
<dbReference type="RefSeq" id="WP_013011622.1">
    <property type="nucleotide sequence ID" value="NC_013943.1"/>
</dbReference>
<dbReference type="STRING" id="522772.Dacet_2358"/>
<evidence type="ECO:0000256" key="2">
    <source>
        <dbReference type="ARBA" id="ARBA00022485"/>
    </source>
</evidence>
<protein>
    <submittedName>
        <fullName evidence="8">Hydro-lyase, Fe-S type, tartrate/fumarate subfamily, alpha subunit</fullName>
    </submittedName>
</protein>
<dbReference type="Proteomes" id="UP000002012">
    <property type="component" value="Chromosome"/>
</dbReference>
<dbReference type="GO" id="GO:0016829">
    <property type="term" value="F:lyase activity"/>
    <property type="evidence" value="ECO:0007669"/>
    <property type="project" value="UniProtKB-KW"/>
</dbReference>
<comment type="similarity">
    <text evidence="1">Belongs to the class-I fumarase family.</text>
</comment>
<dbReference type="AlphaFoldDB" id="D4H3L8"/>
<dbReference type="HOGENOM" id="CLU_041245_0_0_0"/>
<dbReference type="PANTHER" id="PTHR43351:SF2">
    <property type="entry name" value="L(+)-TARTRATE DEHYDRATASE SUBUNIT BETA-RELATED"/>
    <property type="match status" value="1"/>
</dbReference>